<dbReference type="InterPro" id="IPR010912">
    <property type="entry name" value="SPOC_met"/>
</dbReference>
<dbReference type="Pfam" id="PF07744">
    <property type="entry name" value="SPOC"/>
    <property type="match status" value="1"/>
</dbReference>
<dbReference type="EMBL" id="JAKKPZ010000004">
    <property type="protein sequence ID" value="KAI1722168.1"/>
    <property type="molecule type" value="Genomic_DNA"/>
</dbReference>
<keyword evidence="7" id="KW-1185">Reference proteome</keyword>
<name>A0AAD4RAT0_9BILA</name>
<dbReference type="InterPro" id="IPR012921">
    <property type="entry name" value="SPOC_C"/>
</dbReference>
<gene>
    <name evidence="6" type="ORF">DdX_04476</name>
</gene>
<evidence type="ECO:0000256" key="4">
    <source>
        <dbReference type="SAM" id="MobiDB-lite"/>
    </source>
</evidence>
<sequence>MTPEKSPFEPNCLAEDQYIHSVAELGRQHSWTWKGKVKLKEDGYLFRFHRVFGKEDILQEILRDEDGNPLELDITQRLPLDRDLYRTLKKLDHRNLVIMVGVEAKPSVEPLVKYLQERNVTGVIPVKGGVVHIMPPGVITAQLFNYFTPRIAVVKNGTKHFLVLLQKFAPENEASNHASSSTMDARAFSVGIGKTQSSSILAPSPTAYTFSKPPAPKIAEAKIPKEPVISTTDKEISDLLSTVDKLLETTERSSTFENVARAETVQIDENGDQSKGREAWRQYRKSFKK</sequence>
<dbReference type="Proteomes" id="UP001201812">
    <property type="component" value="Unassembled WGS sequence"/>
</dbReference>
<evidence type="ECO:0000259" key="5">
    <source>
        <dbReference type="PROSITE" id="PS50917"/>
    </source>
</evidence>
<evidence type="ECO:0000256" key="3">
    <source>
        <dbReference type="ARBA" id="ARBA00023242"/>
    </source>
</evidence>
<proteinExistence type="predicted"/>
<organism evidence="6 7">
    <name type="scientific">Ditylenchus destructor</name>
    <dbReference type="NCBI Taxonomy" id="166010"/>
    <lineage>
        <taxon>Eukaryota</taxon>
        <taxon>Metazoa</taxon>
        <taxon>Ecdysozoa</taxon>
        <taxon>Nematoda</taxon>
        <taxon>Chromadorea</taxon>
        <taxon>Rhabditida</taxon>
        <taxon>Tylenchina</taxon>
        <taxon>Tylenchomorpha</taxon>
        <taxon>Sphaerularioidea</taxon>
        <taxon>Anguinidae</taxon>
        <taxon>Anguininae</taxon>
        <taxon>Ditylenchus</taxon>
    </lineage>
</organism>
<keyword evidence="3" id="KW-0539">Nucleus</keyword>
<dbReference type="SUPFAM" id="SSF100939">
    <property type="entry name" value="SPOC domain-like"/>
    <property type="match status" value="1"/>
</dbReference>
<reference evidence="6" key="1">
    <citation type="submission" date="2022-01" db="EMBL/GenBank/DDBJ databases">
        <title>Genome Sequence Resource for Two Populations of Ditylenchus destructor, the Migratory Endoparasitic Phytonematode.</title>
        <authorList>
            <person name="Zhang H."/>
            <person name="Lin R."/>
            <person name="Xie B."/>
        </authorList>
    </citation>
    <scope>NUCLEOTIDE SEQUENCE</scope>
    <source>
        <strain evidence="6">BazhouSP</strain>
    </source>
</reference>
<evidence type="ECO:0000313" key="6">
    <source>
        <dbReference type="EMBL" id="KAI1722168.1"/>
    </source>
</evidence>
<feature type="compositionally biased region" description="Basic and acidic residues" evidence="4">
    <location>
        <begin position="272"/>
        <end position="281"/>
    </location>
</feature>
<accession>A0AAD4RAT0</accession>
<feature type="domain" description="SPOC" evidence="5">
    <location>
        <begin position="22"/>
        <end position="169"/>
    </location>
</feature>
<dbReference type="AlphaFoldDB" id="A0AAD4RAT0"/>
<feature type="region of interest" description="Disordered" evidence="4">
    <location>
        <begin position="267"/>
        <end position="289"/>
    </location>
</feature>
<dbReference type="InterPro" id="IPR016194">
    <property type="entry name" value="SPOC-like_C_dom_sf"/>
</dbReference>
<dbReference type="Gene3D" id="2.40.290.10">
    <property type="match status" value="1"/>
</dbReference>
<evidence type="ECO:0000256" key="1">
    <source>
        <dbReference type="ARBA" id="ARBA00004123"/>
    </source>
</evidence>
<comment type="caution">
    <text evidence="6">The sequence shown here is derived from an EMBL/GenBank/DDBJ whole genome shotgun (WGS) entry which is preliminary data.</text>
</comment>
<keyword evidence="2" id="KW-0694">RNA-binding</keyword>
<evidence type="ECO:0000313" key="7">
    <source>
        <dbReference type="Proteomes" id="UP001201812"/>
    </source>
</evidence>
<dbReference type="PROSITE" id="PS50917">
    <property type="entry name" value="SPOC"/>
    <property type="match status" value="1"/>
</dbReference>
<protein>
    <submittedName>
        <fullName evidence="6">SPOC domain-containing protein</fullName>
    </submittedName>
</protein>
<dbReference type="GO" id="GO:0005634">
    <property type="term" value="C:nucleus"/>
    <property type="evidence" value="ECO:0007669"/>
    <property type="project" value="UniProtKB-SubCell"/>
</dbReference>
<comment type="subcellular location">
    <subcellularLocation>
        <location evidence="1">Nucleus</location>
    </subcellularLocation>
</comment>
<evidence type="ECO:0000256" key="2">
    <source>
        <dbReference type="ARBA" id="ARBA00022884"/>
    </source>
</evidence>
<dbReference type="GO" id="GO:0003723">
    <property type="term" value="F:RNA binding"/>
    <property type="evidence" value="ECO:0007669"/>
    <property type="project" value="UniProtKB-KW"/>
</dbReference>